<dbReference type="CDD" id="cd01335">
    <property type="entry name" value="Radical_SAM"/>
    <property type="match status" value="1"/>
</dbReference>
<evidence type="ECO:0000256" key="5">
    <source>
        <dbReference type="ARBA" id="ARBA00023014"/>
    </source>
</evidence>
<dbReference type="SUPFAM" id="SSF102114">
    <property type="entry name" value="Radical SAM enzymes"/>
    <property type="match status" value="1"/>
</dbReference>
<evidence type="ECO:0000313" key="8">
    <source>
        <dbReference type="Proteomes" id="UP000182719"/>
    </source>
</evidence>
<evidence type="ECO:0000313" key="7">
    <source>
        <dbReference type="EMBL" id="SEM16196.1"/>
    </source>
</evidence>
<dbReference type="EMBL" id="FOAP01000012">
    <property type="protein sequence ID" value="SEM16196.1"/>
    <property type="molecule type" value="Genomic_DNA"/>
</dbReference>
<dbReference type="Proteomes" id="UP000182719">
    <property type="component" value="Unassembled WGS sequence"/>
</dbReference>
<dbReference type="PANTHER" id="PTHR11228">
    <property type="entry name" value="RADICAL SAM DOMAIN PROTEIN"/>
    <property type="match status" value="1"/>
</dbReference>
<gene>
    <name evidence="7" type="ORF">SAMN05444354_112141</name>
</gene>
<dbReference type="OrthoDB" id="9782387at2"/>
<dbReference type="SFLD" id="SFLDS00029">
    <property type="entry name" value="Radical_SAM"/>
    <property type="match status" value="1"/>
</dbReference>
<comment type="cofactor">
    <cofactor evidence="1">
        <name>[4Fe-4S] cluster</name>
        <dbReference type="ChEBI" id="CHEBI:49883"/>
    </cofactor>
</comment>
<keyword evidence="5" id="KW-0411">Iron-sulfur</keyword>
<dbReference type="AlphaFoldDB" id="A0A1H7W3S4"/>
<dbReference type="GO" id="GO:0051536">
    <property type="term" value="F:iron-sulfur cluster binding"/>
    <property type="evidence" value="ECO:0007669"/>
    <property type="project" value="UniProtKB-KW"/>
</dbReference>
<dbReference type="PROSITE" id="PS51918">
    <property type="entry name" value="RADICAL_SAM"/>
    <property type="match status" value="1"/>
</dbReference>
<feature type="domain" description="Radical SAM core" evidence="6">
    <location>
        <begin position="11"/>
        <end position="232"/>
    </location>
</feature>
<evidence type="ECO:0000256" key="2">
    <source>
        <dbReference type="ARBA" id="ARBA00022691"/>
    </source>
</evidence>
<dbReference type="PANTHER" id="PTHR11228:SF34">
    <property type="entry name" value="TUNGSTEN-CONTAINING ALDEHYDE FERREDOXIN OXIDOREDUCTASE COFACTOR MODIFYING PROTEIN"/>
    <property type="match status" value="1"/>
</dbReference>
<name>A0A1H7W3S4_STIAU</name>
<dbReference type="InterPro" id="IPR007197">
    <property type="entry name" value="rSAM"/>
</dbReference>
<dbReference type="Gene3D" id="3.20.20.70">
    <property type="entry name" value="Aldolase class I"/>
    <property type="match status" value="1"/>
</dbReference>
<keyword evidence="4" id="KW-0408">Iron</keyword>
<protein>
    <recommendedName>
        <fullName evidence="6">Radical SAM core domain-containing protein</fullName>
    </recommendedName>
</protein>
<dbReference type="InterPro" id="IPR050377">
    <property type="entry name" value="Radical_SAM_PqqE_MftC-like"/>
</dbReference>
<evidence type="ECO:0000256" key="3">
    <source>
        <dbReference type="ARBA" id="ARBA00022723"/>
    </source>
</evidence>
<dbReference type="InterPro" id="IPR013785">
    <property type="entry name" value="Aldolase_TIM"/>
</dbReference>
<evidence type="ECO:0000256" key="1">
    <source>
        <dbReference type="ARBA" id="ARBA00001966"/>
    </source>
</evidence>
<reference evidence="8" key="1">
    <citation type="submission" date="2016-10" db="EMBL/GenBank/DDBJ databases">
        <authorList>
            <person name="Varghese N."/>
            <person name="Submissions S."/>
        </authorList>
    </citation>
    <scope>NUCLEOTIDE SEQUENCE [LARGE SCALE GENOMIC DNA]</scope>
    <source>
        <strain evidence="8">DSM 17044</strain>
    </source>
</reference>
<dbReference type="InterPro" id="IPR058240">
    <property type="entry name" value="rSAM_sf"/>
</dbReference>
<evidence type="ECO:0000256" key="4">
    <source>
        <dbReference type="ARBA" id="ARBA00023004"/>
    </source>
</evidence>
<accession>A0A1H7W3S4</accession>
<keyword evidence="3" id="KW-0479">Metal-binding</keyword>
<sequence length="363" mass="40451">MHTSPLAAGLFQGRKTLSIMPTFTCPAACKDCGTLSSPKDRTRLSLSTMLDAIHQAKELGFYNVVFTGGEATLRWDDLLAGITEAHALGFPTRIVTNAHWAHSREAAHEKIARIMDAGLSEINYSTGDEHVRFIPLERVVHATVAAVERRLQTHIMVELRAERRVTRELLLGQPAIAALAPELRESLRVIESPWMPLAPGETERYPDHVAVTAANLPSRTGCDSVLQTYTLQSDGRIGSCCGLGLRVIPELNVATAGEGNAFLKEAIEAAENDFLKLWIRYKGPEKILAWAAERDPSIQWEGRFGHHCQACQMLYRDPRVARVIRAHYKEIVAEVIQSAWLDERYAPSRLRREASPSQLDMTR</sequence>
<proteinExistence type="predicted"/>
<dbReference type="GO" id="GO:0003824">
    <property type="term" value="F:catalytic activity"/>
    <property type="evidence" value="ECO:0007669"/>
    <property type="project" value="InterPro"/>
</dbReference>
<dbReference type="RefSeq" id="WP_075008591.1">
    <property type="nucleotide sequence ID" value="NZ_FOAP01000012.1"/>
</dbReference>
<evidence type="ECO:0000259" key="6">
    <source>
        <dbReference type="PROSITE" id="PS51918"/>
    </source>
</evidence>
<dbReference type="Pfam" id="PF04055">
    <property type="entry name" value="Radical_SAM"/>
    <property type="match status" value="1"/>
</dbReference>
<organism evidence="7 8">
    <name type="scientific">Stigmatella aurantiaca</name>
    <dbReference type="NCBI Taxonomy" id="41"/>
    <lineage>
        <taxon>Bacteria</taxon>
        <taxon>Pseudomonadati</taxon>
        <taxon>Myxococcota</taxon>
        <taxon>Myxococcia</taxon>
        <taxon>Myxococcales</taxon>
        <taxon>Cystobacterineae</taxon>
        <taxon>Archangiaceae</taxon>
        <taxon>Stigmatella</taxon>
    </lineage>
</organism>
<dbReference type="GO" id="GO:0046872">
    <property type="term" value="F:metal ion binding"/>
    <property type="evidence" value="ECO:0007669"/>
    <property type="project" value="UniProtKB-KW"/>
</dbReference>
<keyword evidence="8" id="KW-1185">Reference proteome</keyword>
<keyword evidence="2" id="KW-0949">S-adenosyl-L-methionine</keyword>